<dbReference type="PANTHER" id="PTHR43883">
    <property type="entry name" value="SLR0207 PROTEIN"/>
    <property type="match status" value="1"/>
</dbReference>
<dbReference type="OrthoDB" id="9810277at2"/>
<keyword evidence="3" id="KW-1185">Reference proteome</keyword>
<gene>
    <name evidence="2" type="ORF">DKG74_00645</name>
</gene>
<dbReference type="SUPFAM" id="SSF56112">
    <property type="entry name" value="Protein kinase-like (PK-like)"/>
    <property type="match status" value="1"/>
</dbReference>
<dbReference type="InterPro" id="IPR002575">
    <property type="entry name" value="Aminoglycoside_PTrfase"/>
</dbReference>
<dbReference type="InterPro" id="IPR052732">
    <property type="entry name" value="Cell-binding_unc_protein"/>
</dbReference>
<dbReference type="Pfam" id="PF01636">
    <property type="entry name" value="APH"/>
    <property type="match status" value="1"/>
</dbReference>
<evidence type="ECO:0000313" key="2">
    <source>
        <dbReference type="EMBL" id="PWR25518.1"/>
    </source>
</evidence>
<dbReference type="PANTHER" id="PTHR43883:SF1">
    <property type="entry name" value="GLUCONOKINASE"/>
    <property type="match status" value="1"/>
</dbReference>
<dbReference type="SUPFAM" id="SSF52540">
    <property type="entry name" value="P-loop containing nucleoside triphosphate hydrolases"/>
    <property type="match status" value="1"/>
</dbReference>
<evidence type="ECO:0000313" key="3">
    <source>
        <dbReference type="Proteomes" id="UP000245461"/>
    </source>
</evidence>
<dbReference type="AlphaFoldDB" id="A0A317EEQ2"/>
<evidence type="ECO:0000259" key="1">
    <source>
        <dbReference type="Pfam" id="PF01636"/>
    </source>
</evidence>
<dbReference type="InterPro" id="IPR027417">
    <property type="entry name" value="P-loop_NTPase"/>
</dbReference>
<feature type="domain" description="Aminoglycoside phosphotransferase" evidence="1">
    <location>
        <begin position="102"/>
        <end position="275"/>
    </location>
</feature>
<comment type="caution">
    <text evidence="2">The sequence shown here is derived from an EMBL/GenBank/DDBJ whole genome shotgun (WGS) entry which is preliminary data.</text>
</comment>
<dbReference type="EMBL" id="QGLE01000001">
    <property type="protein sequence ID" value="PWR25518.1"/>
    <property type="molecule type" value="Genomic_DNA"/>
</dbReference>
<dbReference type="Proteomes" id="UP000245461">
    <property type="component" value="Unassembled WGS sequence"/>
</dbReference>
<dbReference type="RefSeq" id="WP_109901580.1">
    <property type="nucleotide sequence ID" value="NZ_QGLE01000001.1"/>
</dbReference>
<dbReference type="Pfam" id="PF13671">
    <property type="entry name" value="AAA_33"/>
    <property type="match status" value="1"/>
</dbReference>
<sequence length="505" mass="53334">MAKDLDQTETIAFLERPATHGGIAPHRIDTSCAFVFLAGDFAYKMKRAVDLGYLDFSTLEGREAACRAEMTLNRRTAPELYLRLAHVTRAANGSLALDGDGPAVEPVVVMKRFPDDALGTTALAAGRIERAQIADLGRRLKAYHGECPVPPLPPAPMTARLAPCRVPLRAMAPDIPAWRIEGLLARLAPHFEAADRLMPARAAQGFWRRGHGDLHLGNICLIDGRLVPFDALEFDDDFATADVLYDLAFLAMDLRRLGRGDLALALFDAYGDVGPGGAAVMPGFMALRASIRAFVAHARWQATGGPAPVEEMSGFLDTAEDALAETRPRVLAVGGLSGTGKSTLARALAPRLGPVPGALHLRTDVIRKAMHGIAETDPLPADAYGPGKSEAVYAALFEAGAAGFAAGRSVILDGVFAHEAERAAARAIAPDAFTGLWLEAPLSLRQQRIEGRRGDASDATPAVAAKQEGYDLGTLDWSRLAAGGPLDALVAAALAISGHEDGGAL</sequence>
<dbReference type="InterPro" id="IPR011009">
    <property type="entry name" value="Kinase-like_dom_sf"/>
</dbReference>
<reference evidence="2 3" key="1">
    <citation type="submission" date="2018-05" db="EMBL/GenBank/DDBJ databases">
        <title>Zavarzinia sp. HR-AS.</title>
        <authorList>
            <person name="Lee Y."/>
            <person name="Jeon C.O."/>
        </authorList>
    </citation>
    <scope>NUCLEOTIDE SEQUENCE [LARGE SCALE GENOMIC DNA]</scope>
    <source>
        <strain evidence="2 3">HR-AS</strain>
    </source>
</reference>
<dbReference type="Gene3D" id="3.40.50.300">
    <property type="entry name" value="P-loop containing nucleotide triphosphate hydrolases"/>
    <property type="match status" value="1"/>
</dbReference>
<name>A0A317EEQ2_9PROT</name>
<organism evidence="2 3">
    <name type="scientific">Zavarzinia aquatilis</name>
    <dbReference type="NCBI Taxonomy" id="2211142"/>
    <lineage>
        <taxon>Bacteria</taxon>
        <taxon>Pseudomonadati</taxon>
        <taxon>Pseudomonadota</taxon>
        <taxon>Alphaproteobacteria</taxon>
        <taxon>Rhodospirillales</taxon>
        <taxon>Zavarziniaceae</taxon>
        <taxon>Zavarzinia</taxon>
    </lineage>
</organism>
<protein>
    <recommendedName>
        <fullName evidence="1">Aminoglycoside phosphotransferase domain-containing protein</fullName>
    </recommendedName>
</protein>
<accession>A0A317EEQ2</accession>
<proteinExistence type="predicted"/>